<comment type="caution">
    <text evidence="3">The sequence shown here is derived from an EMBL/GenBank/DDBJ whole genome shotgun (WGS) entry which is preliminary data.</text>
</comment>
<evidence type="ECO:0000256" key="2">
    <source>
        <dbReference type="SAM" id="SignalP"/>
    </source>
</evidence>
<accession>A0A835ZL21</accession>
<dbReference type="Proteomes" id="UP000664991">
    <property type="component" value="Unassembled WGS sequence"/>
</dbReference>
<feature type="chain" id="PRO_5032665086" evidence="2">
    <location>
        <begin position="24"/>
        <end position="93"/>
    </location>
</feature>
<feature type="signal peptide" evidence="2">
    <location>
        <begin position="1"/>
        <end position="23"/>
    </location>
</feature>
<sequence>MERPARLCGLWALLLYAGRGGVAAPAAPRSLAPRPGARKEFAGSGAGVSPVARRGDEGPGARGDGDQGPGVRVTRRGSLRGGSSEVAAVEGNL</sequence>
<proteinExistence type="predicted"/>
<gene>
    <name evidence="3" type="ORF">JEQ12_020475</name>
</gene>
<dbReference type="EMBL" id="JAEMGP010000027">
    <property type="protein sequence ID" value="KAG5194114.1"/>
    <property type="molecule type" value="Genomic_DNA"/>
</dbReference>
<evidence type="ECO:0000313" key="3">
    <source>
        <dbReference type="EMBL" id="KAG5194114.1"/>
    </source>
</evidence>
<evidence type="ECO:0000313" key="4">
    <source>
        <dbReference type="Proteomes" id="UP000664991"/>
    </source>
</evidence>
<evidence type="ECO:0000256" key="1">
    <source>
        <dbReference type="SAM" id="MobiDB-lite"/>
    </source>
</evidence>
<name>A0A835ZL21_SHEEP</name>
<feature type="compositionally biased region" description="Basic and acidic residues" evidence="1">
    <location>
        <begin position="53"/>
        <end position="65"/>
    </location>
</feature>
<feature type="compositionally biased region" description="Low complexity" evidence="1">
    <location>
        <begin position="24"/>
        <end position="35"/>
    </location>
</feature>
<organism evidence="3 4">
    <name type="scientific">Ovis aries</name>
    <name type="common">Sheep</name>
    <dbReference type="NCBI Taxonomy" id="9940"/>
    <lineage>
        <taxon>Eukaryota</taxon>
        <taxon>Metazoa</taxon>
        <taxon>Chordata</taxon>
        <taxon>Craniata</taxon>
        <taxon>Vertebrata</taxon>
        <taxon>Euteleostomi</taxon>
        <taxon>Mammalia</taxon>
        <taxon>Eutheria</taxon>
        <taxon>Laurasiatheria</taxon>
        <taxon>Artiodactyla</taxon>
        <taxon>Ruminantia</taxon>
        <taxon>Pecora</taxon>
        <taxon>Bovidae</taxon>
        <taxon>Caprinae</taxon>
        <taxon>Ovis</taxon>
    </lineage>
</organism>
<reference evidence="3 4" key="1">
    <citation type="submission" date="2020-12" db="EMBL/GenBank/DDBJ databases">
        <title>De novo assembly of Tibetan sheep genome.</title>
        <authorList>
            <person name="Li X."/>
        </authorList>
    </citation>
    <scope>NUCLEOTIDE SEQUENCE [LARGE SCALE GENOMIC DNA]</scope>
    <source>
        <tissue evidence="3">Heart</tissue>
    </source>
</reference>
<dbReference type="AlphaFoldDB" id="A0A835ZL21"/>
<protein>
    <submittedName>
        <fullName evidence="3">Uncharacterized protein</fullName>
    </submittedName>
</protein>
<keyword evidence="2" id="KW-0732">Signal</keyword>
<feature type="region of interest" description="Disordered" evidence="1">
    <location>
        <begin position="24"/>
        <end position="93"/>
    </location>
</feature>